<keyword evidence="2 6" id="KW-0812">Transmembrane</keyword>
<evidence type="ECO:0000256" key="5">
    <source>
        <dbReference type="SAM" id="MobiDB-lite"/>
    </source>
</evidence>
<feature type="transmembrane region" description="Helical" evidence="6">
    <location>
        <begin position="569"/>
        <end position="593"/>
    </location>
</feature>
<feature type="signal peptide" evidence="7">
    <location>
        <begin position="1"/>
        <end position="21"/>
    </location>
</feature>
<evidence type="ECO:0000256" key="2">
    <source>
        <dbReference type="ARBA" id="ARBA00022692"/>
    </source>
</evidence>
<dbReference type="GO" id="GO:0007166">
    <property type="term" value="P:cell surface receptor signaling pathway"/>
    <property type="evidence" value="ECO:0007669"/>
    <property type="project" value="InterPro"/>
</dbReference>
<reference evidence="9" key="1">
    <citation type="submission" date="2021-07" db="EMBL/GenBank/DDBJ databases">
        <authorList>
            <person name="Catto M.A."/>
            <person name="Jacobson A."/>
            <person name="Kennedy G."/>
            <person name="Labadie P."/>
            <person name="Hunt B.G."/>
            <person name="Srinivasan R."/>
        </authorList>
    </citation>
    <scope>NUCLEOTIDE SEQUENCE</scope>
    <source>
        <strain evidence="9">PL_HMW_Pooled</strain>
        <tissue evidence="9">Head</tissue>
    </source>
</reference>
<organism evidence="9 10">
    <name type="scientific">Frankliniella fusca</name>
    <dbReference type="NCBI Taxonomy" id="407009"/>
    <lineage>
        <taxon>Eukaryota</taxon>
        <taxon>Metazoa</taxon>
        <taxon>Ecdysozoa</taxon>
        <taxon>Arthropoda</taxon>
        <taxon>Hexapoda</taxon>
        <taxon>Insecta</taxon>
        <taxon>Pterygota</taxon>
        <taxon>Neoptera</taxon>
        <taxon>Paraneoptera</taxon>
        <taxon>Thysanoptera</taxon>
        <taxon>Terebrantia</taxon>
        <taxon>Thripoidea</taxon>
        <taxon>Thripidae</taxon>
        <taxon>Frankliniella</taxon>
    </lineage>
</organism>
<keyword evidence="7" id="KW-0732">Signal</keyword>
<dbReference type="PROSITE" id="PS50261">
    <property type="entry name" value="G_PROTEIN_RECEP_F2_4"/>
    <property type="match status" value="1"/>
</dbReference>
<feature type="domain" description="G-protein coupled receptors family 2 profile 2" evidence="8">
    <location>
        <begin position="456"/>
        <end position="721"/>
    </location>
</feature>
<protein>
    <submittedName>
        <fullName evidence="9">G-protein coupled receptor Mth2</fullName>
    </submittedName>
</protein>
<reference evidence="9" key="2">
    <citation type="journal article" date="2023" name="BMC Genomics">
        <title>Pest status, molecular evolution, and epigenetic factors derived from the genome assembly of Frankliniella fusca, a thysanopteran phytovirus vector.</title>
        <authorList>
            <person name="Catto M.A."/>
            <person name="Labadie P.E."/>
            <person name="Jacobson A.L."/>
            <person name="Kennedy G.G."/>
            <person name="Srinivasan R."/>
            <person name="Hunt B.G."/>
        </authorList>
    </citation>
    <scope>NUCLEOTIDE SEQUENCE</scope>
    <source>
        <strain evidence="9">PL_HMW_Pooled</strain>
    </source>
</reference>
<dbReference type="PANTHER" id="PTHR46953">
    <property type="entry name" value="G-PROTEIN COUPLED RECEPTOR MTH-LIKE 1-RELATED"/>
    <property type="match status" value="1"/>
</dbReference>
<gene>
    <name evidence="9" type="ORF">KUF71_008184</name>
</gene>
<feature type="region of interest" description="Disordered" evidence="5">
    <location>
        <begin position="214"/>
        <end position="256"/>
    </location>
</feature>
<dbReference type="Pfam" id="PF00002">
    <property type="entry name" value="7tm_2"/>
    <property type="match status" value="1"/>
</dbReference>
<dbReference type="CDD" id="cd15039">
    <property type="entry name" value="7tmB3_Methuselah-like"/>
    <property type="match status" value="1"/>
</dbReference>
<comment type="caution">
    <text evidence="9">The sequence shown here is derived from an EMBL/GenBank/DDBJ whole genome shotgun (WGS) entry which is preliminary data.</text>
</comment>
<evidence type="ECO:0000256" key="3">
    <source>
        <dbReference type="ARBA" id="ARBA00022989"/>
    </source>
</evidence>
<keyword evidence="3 6" id="KW-1133">Transmembrane helix</keyword>
<feature type="transmembrane region" description="Helical" evidence="6">
    <location>
        <begin position="697"/>
        <end position="719"/>
    </location>
</feature>
<dbReference type="Gene3D" id="1.20.1070.10">
    <property type="entry name" value="Rhodopsin 7-helix transmembrane proteins"/>
    <property type="match status" value="1"/>
</dbReference>
<feature type="chain" id="PRO_5041932073" evidence="7">
    <location>
        <begin position="22"/>
        <end position="801"/>
    </location>
</feature>
<feature type="transmembrane region" description="Helical" evidence="6">
    <location>
        <begin position="613"/>
        <end position="637"/>
    </location>
</feature>
<dbReference type="InterPro" id="IPR052808">
    <property type="entry name" value="GPCR_Mth-like"/>
</dbReference>
<dbReference type="GO" id="GO:0016020">
    <property type="term" value="C:membrane"/>
    <property type="evidence" value="ECO:0007669"/>
    <property type="project" value="UniProtKB-SubCell"/>
</dbReference>
<dbReference type="AlphaFoldDB" id="A0AAE1HEE2"/>
<feature type="transmembrane region" description="Helical" evidence="6">
    <location>
        <begin position="524"/>
        <end position="549"/>
    </location>
</feature>
<evidence type="ECO:0000256" key="4">
    <source>
        <dbReference type="ARBA" id="ARBA00023136"/>
    </source>
</evidence>
<keyword evidence="9" id="KW-0675">Receptor</keyword>
<evidence type="ECO:0000256" key="7">
    <source>
        <dbReference type="SAM" id="SignalP"/>
    </source>
</evidence>
<evidence type="ECO:0000313" key="10">
    <source>
        <dbReference type="Proteomes" id="UP001219518"/>
    </source>
</evidence>
<dbReference type="Proteomes" id="UP001219518">
    <property type="component" value="Unassembled WGS sequence"/>
</dbReference>
<sequence length="801" mass="86677">MAAAAMALAVVLSSVLAVVAAGPGPGPARPGPGPGGTFRKCCPSGQQLSIDLRTCTPLRPRPRTADTVYTTDDAAAAAAGAAGQDAAKDRTRRGVEDWGWLPEDTVILDSASLEVVTVDDLRRAVRDAPSRPQRAPRVDMAAPPPCAPHDTELLFWDDVQLFSNGSLLVNQFRPDLFRPPQLDGPGDEGERSILFAPGSFCMDRLTFAPVVPLEDEPQDRDVQDVEAGVEDAVEDERAEQRGASNATALGDDGQDEDDDDTYHVILLCPCGAGGAGCVRKCCHPRSVLVVDAKGDTGCRTDPLAISFLEEHKSLFDVDRQRLRLRHQDAAADVASATLYNMGRAMEARREWGPSKHRRPDQHDDPDVFLLHGLPHCSNPLERRFLLNSAALFNTSQAAQFWILADGSAVVDGFGADNTLPAGSFCGEVALDEQTGLRAANLLVCADPDVLSTPFWQRMLYGVLAATGAVFLAATLVVHACLPELRRSLHSSNLMAHTGSLLVAYLALSVNALASPAPSQASCLILAFVLQFSFLAAFFWLNVMCIDISWAFSGLRLPQGSAAERDRKKFLWYSLYAWGCTAAITLTTVALNFMPTSLALHPQVGVVNCWFKETTAVLLYFYGPMAFLLLTNLVLFVYTAARILAVRKDTAILHKSDNSQRHTGAETQRLVLYLKLFCLMGLTWVTEIISWAAGGRDYYWYATDVINLLRAVFIFIIFCCKRKVLRLVLDRLTGDGGDPGGSRGGRSGVGPRGRGRGAGTITSSLTLHQDARRLQHTSSQDSNVTTLTSPSATPEALVLTVR</sequence>
<name>A0AAE1HEE2_9NEOP</name>
<evidence type="ECO:0000256" key="6">
    <source>
        <dbReference type="SAM" id="Phobius"/>
    </source>
</evidence>
<keyword evidence="4 6" id="KW-0472">Membrane</keyword>
<evidence type="ECO:0000259" key="8">
    <source>
        <dbReference type="PROSITE" id="PS50261"/>
    </source>
</evidence>
<dbReference type="InterPro" id="IPR000832">
    <property type="entry name" value="GPCR_2_secretin-like"/>
</dbReference>
<feature type="transmembrane region" description="Helical" evidence="6">
    <location>
        <begin position="493"/>
        <end position="512"/>
    </location>
</feature>
<comment type="subcellular location">
    <subcellularLocation>
        <location evidence="1">Membrane</location>
        <topology evidence="1">Multi-pass membrane protein</topology>
    </subcellularLocation>
</comment>
<evidence type="ECO:0000313" key="9">
    <source>
        <dbReference type="EMBL" id="KAK3919035.1"/>
    </source>
</evidence>
<feature type="compositionally biased region" description="Acidic residues" evidence="5">
    <location>
        <begin position="227"/>
        <end position="237"/>
    </location>
</feature>
<dbReference type="EMBL" id="JAHWGI010000969">
    <property type="protein sequence ID" value="KAK3919035.1"/>
    <property type="molecule type" value="Genomic_DNA"/>
</dbReference>
<feature type="transmembrane region" description="Helical" evidence="6">
    <location>
        <begin position="669"/>
        <end position="691"/>
    </location>
</feature>
<evidence type="ECO:0000256" key="1">
    <source>
        <dbReference type="ARBA" id="ARBA00004141"/>
    </source>
</evidence>
<dbReference type="GO" id="GO:0004930">
    <property type="term" value="F:G protein-coupled receptor activity"/>
    <property type="evidence" value="ECO:0007669"/>
    <property type="project" value="InterPro"/>
</dbReference>
<dbReference type="PANTHER" id="PTHR46953:SF1">
    <property type="entry name" value="G-PROTEIN COUPLED RECEPTOR MTH-LIKE 1-RELATED"/>
    <property type="match status" value="1"/>
</dbReference>
<accession>A0AAE1HEE2</accession>
<dbReference type="InterPro" id="IPR017981">
    <property type="entry name" value="GPCR_2-like_7TM"/>
</dbReference>
<feature type="transmembrane region" description="Helical" evidence="6">
    <location>
        <begin position="458"/>
        <end position="481"/>
    </location>
</feature>
<keyword evidence="10" id="KW-1185">Reference proteome</keyword>
<proteinExistence type="predicted"/>